<feature type="transmembrane region" description="Helical" evidence="1">
    <location>
        <begin position="56"/>
        <end position="75"/>
    </location>
</feature>
<protein>
    <submittedName>
        <fullName evidence="2">Uncharacterized protein</fullName>
    </submittedName>
</protein>
<keyword evidence="1" id="KW-0472">Membrane</keyword>
<gene>
    <name evidence="2" type="ORF">TM35_001071050</name>
</gene>
<sequence length="216" mass="23873">MWRGGSTAVLDVSYSALTILCYSFPFIIVLVVGNVVACVIAHWLVQWNTLSLSLSFPFSLLSFFLCKVPLVYAVTDDTQSLYPNKTPDPIDVALCAFLTQPPPTACARAVGLMRPRHVFIVRIHSLLDSGSLLLSYVSLSFSFSIGGVVVTHFLLIFPSMLDNPAFDFLLPIFLFLLFCIQTHKYTNPSRLHVKECGVSSCLLRCSFCTAPLSLLL</sequence>
<evidence type="ECO:0000256" key="1">
    <source>
        <dbReference type="SAM" id="Phobius"/>
    </source>
</evidence>
<proteinExistence type="predicted"/>
<dbReference type="AlphaFoldDB" id="A0A1X0NEN8"/>
<dbReference type="Proteomes" id="UP000192257">
    <property type="component" value="Unassembled WGS sequence"/>
</dbReference>
<name>A0A1X0NEN8_9TRYP</name>
<dbReference type="EMBL" id="NBCO01000107">
    <property type="protein sequence ID" value="ORC81754.1"/>
    <property type="molecule type" value="Genomic_DNA"/>
</dbReference>
<dbReference type="GeneID" id="39991453"/>
<accession>A0A1X0NEN8</accession>
<comment type="caution">
    <text evidence="2">The sequence shown here is derived from an EMBL/GenBank/DDBJ whole genome shotgun (WGS) entry which is preliminary data.</text>
</comment>
<dbReference type="RefSeq" id="XP_028877034.1">
    <property type="nucleotide sequence ID" value="XM_029031673.1"/>
</dbReference>
<reference evidence="2 3" key="1">
    <citation type="submission" date="2017-03" db="EMBL/GenBank/DDBJ databases">
        <title>An alternative strategy for trypanosome survival in the mammalian bloodstream revealed through genome and transcriptome analysis of the ubiquitous bovine parasite Trypanosoma (Megatrypanum) theileri.</title>
        <authorList>
            <person name="Kelly S."/>
            <person name="Ivens A."/>
            <person name="Mott A."/>
            <person name="O'Neill E."/>
            <person name="Emms D."/>
            <person name="Macleod O."/>
            <person name="Voorheis P."/>
            <person name="Matthews J."/>
            <person name="Matthews K."/>
            <person name="Carrington M."/>
        </authorList>
    </citation>
    <scope>NUCLEOTIDE SEQUENCE [LARGE SCALE GENOMIC DNA]</scope>
    <source>
        <strain evidence="2">Edinburgh</strain>
    </source>
</reference>
<evidence type="ECO:0000313" key="3">
    <source>
        <dbReference type="Proteomes" id="UP000192257"/>
    </source>
</evidence>
<keyword evidence="3" id="KW-1185">Reference proteome</keyword>
<feature type="transmembrane region" description="Helical" evidence="1">
    <location>
        <begin position="163"/>
        <end position="180"/>
    </location>
</feature>
<dbReference type="VEuPathDB" id="TriTrypDB:TM35_001071050"/>
<organism evidence="2 3">
    <name type="scientific">Trypanosoma theileri</name>
    <dbReference type="NCBI Taxonomy" id="67003"/>
    <lineage>
        <taxon>Eukaryota</taxon>
        <taxon>Discoba</taxon>
        <taxon>Euglenozoa</taxon>
        <taxon>Kinetoplastea</taxon>
        <taxon>Metakinetoplastina</taxon>
        <taxon>Trypanosomatida</taxon>
        <taxon>Trypanosomatidae</taxon>
        <taxon>Trypanosoma</taxon>
    </lineage>
</organism>
<feature type="transmembrane region" description="Helical" evidence="1">
    <location>
        <begin position="132"/>
        <end position="157"/>
    </location>
</feature>
<keyword evidence="1" id="KW-0812">Transmembrane</keyword>
<evidence type="ECO:0000313" key="2">
    <source>
        <dbReference type="EMBL" id="ORC81754.1"/>
    </source>
</evidence>
<feature type="transmembrane region" description="Helical" evidence="1">
    <location>
        <begin position="12"/>
        <end position="44"/>
    </location>
</feature>
<keyword evidence="1" id="KW-1133">Transmembrane helix</keyword>